<dbReference type="InterPro" id="IPR036754">
    <property type="entry name" value="YbaK/aa-tRNA-synt-asso_dom_sf"/>
</dbReference>
<reference evidence="4" key="1">
    <citation type="submission" date="2018-05" db="EMBL/GenBank/DDBJ databases">
        <authorList>
            <person name="Li Y."/>
        </authorList>
    </citation>
    <scope>NUCLEOTIDE SEQUENCE [LARGE SCALE GENOMIC DNA]</scope>
    <source>
        <strain evidence="4">sk1b4</strain>
    </source>
</reference>
<dbReference type="InterPro" id="IPR007214">
    <property type="entry name" value="YbaK/aa-tRNA-synth-assoc-dom"/>
</dbReference>
<dbReference type="Gene3D" id="3.90.960.10">
    <property type="entry name" value="YbaK/aminoacyl-tRNA synthetase-associated domain"/>
    <property type="match status" value="1"/>
</dbReference>
<dbReference type="RefSeq" id="WP_109092383.1">
    <property type="nucleotide sequence ID" value="NZ_QETB01000001.1"/>
</dbReference>
<dbReference type="Pfam" id="PF04073">
    <property type="entry name" value="tRNA_edit"/>
    <property type="match status" value="1"/>
</dbReference>
<dbReference type="EMBL" id="QETB01000001">
    <property type="protein sequence ID" value="PWF26881.1"/>
    <property type="molecule type" value="Genomic_DNA"/>
</dbReference>
<dbReference type="AlphaFoldDB" id="A0A2V1KAW2"/>
<comment type="similarity">
    <text evidence="1">Belongs to the PRORSD1 family.</text>
</comment>
<evidence type="ECO:0000256" key="1">
    <source>
        <dbReference type="ARBA" id="ARBA00010201"/>
    </source>
</evidence>
<name>A0A2V1KAW2_9ACTO</name>
<proteinExistence type="inferred from homology"/>
<dbReference type="InterPro" id="IPR040285">
    <property type="entry name" value="ProX/PRXD1"/>
</dbReference>
<accession>A0A2V1KAW2</accession>
<dbReference type="SUPFAM" id="SSF55826">
    <property type="entry name" value="YbaK/ProRS associated domain"/>
    <property type="match status" value="1"/>
</dbReference>
<sequence length="169" mass="18013">MNADSTQAAAQDLLTSLGIEYRVVQHEAVMTVEESITKGVMAQIGSEDHHVLKNLLLQEKKGNLYLLIARGDQRVDLKLVASELGSKRLSFAKPETVEGAFGTRSGAVSLFDMLGAPAHVKLAIDSGVFDLTGTTGFHAGSNTSTVVFKVADLREVATAIQPDFASVQI</sequence>
<gene>
    <name evidence="3" type="ORF">DD236_00175</name>
</gene>
<keyword evidence="4" id="KW-1185">Reference proteome</keyword>
<organism evidence="3 4">
    <name type="scientific">Ancrocorticia populi</name>
    <dbReference type="NCBI Taxonomy" id="2175228"/>
    <lineage>
        <taxon>Bacteria</taxon>
        <taxon>Bacillati</taxon>
        <taxon>Actinomycetota</taxon>
        <taxon>Actinomycetes</taxon>
        <taxon>Actinomycetales</taxon>
        <taxon>Actinomycetaceae</taxon>
        <taxon>Ancrocorticia</taxon>
    </lineage>
</organism>
<evidence type="ECO:0000259" key="2">
    <source>
        <dbReference type="Pfam" id="PF04073"/>
    </source>
</evidence>
<evidence type="ECO:0000313" key="4">
    <source>
        <dbReference type="Proteomes" id="UP000245283"/>
    </source>
</evidence>
<dbReference type="OrthoDB" id="5524888at2"/>
<evidence type="ECO:0000313" key="3">
    <source>
        <dbReference type="EMBL" id="PWF26881.1"/>
    </source>
</evidence>
<dbReference type="PANTHER" id="PTHR31423:SF3">
    <property type="entry name" value="PROLYL-TRNA SYNTHETASE ASSOCIATED DOMAIN-CONTAINING PROTEIN 1-RELATED"/>
    <property type="match status" value="1"/>
</dbReference>
<protein>
    <recommendedName>
        <fullName evidence="2">YbaK/aminoacyl-tRNA synthetase-associated domain-containing protein</fullName>
    </recommendedName>
</protein>
<dbReference type="Proteomes" id="UP000245283">
    <property type="component" value="Unassembled WGS sequence"/>
</dbReference>
<feature type="domain" description="YbaK/aminoacyl-tRNA synthetase-associated" evidence="2">
    <location>
        <begin position="40"/>
        <end position="155"/>
    </location>
</feature>
<comment type="caution">
    <text evidence="3">The sequence shown here is derived from an EMBL/GenBank/DDBJ whole genome shotgun (WGS) entry which is preliminary data.</text>
</comment>
<dbReference type="PANTHER" id="PTHR31423">
    <property type="entry name" value="YBAK DOMAIN-CONTAINING PROTEIN"/>
    <property type="match status" value="1"/>
</dbReference>
<dbReference type="GO" id="GO:0002161">
    <property type="term" value="F:aminoacyl-tRNA deacylase activity"/>
    <property type="evidence" value="ECO:0007669"/>
    <property type="project" value="InterPro"/>
</dbReference>